<reference evidence="1" key="1">
    <citation type="submission" date="2015-07" db="EMBL/GenBank/DDBJ databases">
        <title>Transcriptome Assembly of Anthurium amnicola.</title>
        <authorList>
            <person name="Suzuki J."/>
        </authorList>
    </citation>
    <scope>NUCLEOTIDE SEQUENCE</scope>
</reference>
<accession>A0A1D1XE07</accession>
<name>A0A1D1XE07_9ARAE</name>
<protein>
    <submittedName>
        <fullName evidence="1">5-oxoprolinase</fullName>
    </submittedName>
</protein>
<sequence length="186" mass="21337">MEAFRSCAKSGGIGQRRFFSPNWLHLLCDLLILPSDYSYSKKKKKSPQTSLGLQELVPPRKLRSYVICGNGMADFSCEMPVDKTAGDAIIFLLLINPFFYRPFVGSTNTKDKTRGRKSSFTLQTLRHISLSESTMPSVPRFNKDCVSIFINPTMLRYICTYQRIFYVHDITSDQEVEHICMCEKTH</sequence>
<organism evidence="1">
    <name type="scientific">Anthurium amnicola</name>
    <dbReference type="NCBI Taxonomy" id="1678845"/>
    <lineage>
        <taxon>Eukaryota</taxon>
        <taxon>Viridiplantae</taxon>
        <taxon>Streptophyta</taxon>
        <taxon>Embryophyta</taxon>
        <taxon>Tracheophyta</taxon>
        <taxon>Spermatophyta</taxon>
        <taxon>Magnoliopsida</taxon>
        <taxon>Liliopsida</taxon>
        <taxon>Araceae</taxon>
        <taxon>Pothoideae</taxon>
        <taxon>Potheae</taxon>
        <taxon>Anthurium</taxon>
    </lineage>
</organism>
<proteinExistence type="predicted"/>
<evidence type="ECO:0000313" key="1">
    <source>
        <dbReference type="EMBL" id="JAT40645.1"/>
    </source>
</evidence>
<gene>
    <name evidence="1" type="primary">Oplah_1</name>
    <name evidence="1" type="ORF">g.51112</name>
</gene>
<dbReference type="EMBL" id="GDJX01027291">
    <property type="protein sequence ID" value="JAT40645.1"/>
    <property type="molecule type" value="Transcribed_RNA"/>
</dbReference>
<dbReference type="AlphaFoldDB" id="A0A1D1XE07"/>